<sequence>MADMLDDQGDNAVRPSRPSLVQVRALVEFIQKHPDLAHRKLRTGVARQKVKKLWIQLSNIANSLEGTLKSTKGWIKFWSDKRRSIILKQKQIDEGKLQDTLAPIEQKIYDLCQNVTDKSSTTKRKKGVKLEPCNGNDDDSMDDLFPDSEEMELSQMDGSRLLPTEAEERQLNIMEKLVDVMDQQSQAMVQMAQAAHNNSKALERLAEASQMQALAVDRVAATFENISTSVHDVRNAIMSIDYTMKRCYSASATQQRTSSNLFS</sequence>
<evidence type="ECO:0000256" key="1">
    <source>
        <dbReference type="SAM" id="MobiDB-lite"/>
    </source>
</evidence>
<dbReference type="AlphaFoldDB" id="A0A1E1WC14"/>
<accession>A0A1E1WC14</accession>
<organism evidence="2">
    <name type="scientific">Pectinophora gossypiella</name>
    <name type="common">Cotton pink bollworm</name>
    <name type="synonym">Depressaria gossypiella</name>
    <dbReference type="NCBI Taxonomy" id="13191"/>
    <lineage>
        <taxon>Eukaryota</taxon>
        <taxon>Metazoa</taxon>
        <taxon>Ecdysozoa</taxon>
        <taxon>Arthropoda</taxon>
        <taxon>Hexapoda</taxon>
        <taxon>Insecta</taxon>
        <taxon>Pterygota</taxon>
        <taxon>Neoptera</taxon>
        <taxon>Endopterygota</taxon>
        <taxon>Lepidoptera</taxon>
        <taxon>Glossata</taxon>
        <taxon>Ditrysia</taxon>
        <taxon>Gelechioidea</taxon>
        <taxon>Gelechiidae</taxon>
        <taxon>Apatetrinae</taxon>
        <taxon>Pectinophora</taxon>
    </lineage>
</organism>
<gene>
    <name evidence="2" type="ORF">g.2781</name>
</gene>
<name>A0A1E1WC14_PECGO</name>
<proteinExistence type="predicted"/>
<evidence type="ECO:0000313" key="2">
    <source>
        <dbReference type="EMBL" id="JAT84513.1"/>
    </source>
</evidence>
<dbReference type="OrthoDB" id="7274909at2759"/>
<protein>
    <submittedName>
        <fullName evidence="2">Uncharacterized protein</fullName>
    </submittedName>
</protein>
<reference evidence="2" key="1">
    <citation type="submission" date="2015-09" db="EMBL/GenBank/DDBJ databases">
        <title>De novo assembly of Pectinophora gossypiella (Pink Bollworm) gut transcriptome.</title>
        <authorList>
            <person name="Tassone E.E."/>
        </authorList>
    </citation>
    <scope>NUCLEOTIDE SEQUENCE</scope>
</reference>
<dbReference type="EMBL" id="GDQN01006541">
    <property type="protein sequence ID" value="JAT84513.1"/>
    <property type="molecule type" value="Transcribed_RNA"/>
</dbReference>
<feature type="region of interest" description="Disordered" evidence="1">
    <location>
        <begin position="121"/>
        <end position="140"/>
    </location>
</feature>